<accession>A0A6J4L2I0</accession>
<gene>
    <name evidence="1" type="ORF">AVDCRST_MAG89-1482</name>
</gene>
<reference evidence="1" key="1">
    <citation type="submission" date="2020-02" db="EMBL/GenBank/DDBJ databases">
        <authorList>
            <person name="Meier V. D."/>
        </authorList>
    </citation>
    <scope>NUCLEOTIDE SEQUENCE</scope>
    <source>
        <strain evidence="1">AVDCRST_MAG89</strain>
    </source>
</reference>
<evidence type="ECO:0000313" key="1">
    <source>
        <dbReference type="EMBL" id="CAA9317593.1"/>
    </source>
</evidence>
<sequence>MNPPLEKRKAPTRAAVASRSGLHLHALHTRRSAPVIPMERPRKAYPPTVDGSD</sequence>
<dbReference type="AlphaFoldDB" id="A0A6J4L2I0"/>
<proteinExistence type="predicted"/>
<protein>
    <submittedName>
        <fullName evidence="1">Uncharacterized protein</fullName>
    </submittedName>
</protein>
<organism evidence="1">
    <name type="scientific">uncultured Gemmatimonadota bacterium</name>
    <dbReference type="NCBI Taxonomy" id="203437"/>
    <lineage>
        <taxon>Bacteria</taxon>
        <taxon>Pseudomonadati</taxon>
        <taxon>Gemmatimonadota</taxon>
        <taxon>environmental samples</taxon>
    </lineage>
</organism>
<dbReference type="EMBL" id="CADCTV010000325">
    <property type="protein sequence ID" value="CAA9317593.1"/>
    <property type="molecule type" value="Genomic_DNA"/>
</dbReference>
<name>A0A6J4L2I0_9BACT</name>